<dbReference type="GO" id="GO:0006508">
    <property type="term" value="P:proteolysis"/>
    <property type="evidence" value="ECO:0007669"/>
    <property type="project" value="UniProtKB-KW"/>
</dbReference>
<proteinExistence type="inferred from homology"/>
<dbReference type="HOGENOM" id="CLU_073529_3_0_9"/>
<dbReference type="Gene3D" id="3.40.140.10">
    <property type="entry name" value="Cytidine Deaminase, domain 2"/>
    <property type="match status" value="1"/>
</dbReference>
<evidence type="ECO:0000256" key="2">
    <source>
        <dbReference type="ARBA" id="ARBA00022670"/>
    </source>
</evidence>
<keyword evidence="2" id="KW-0645">Protease</keyword>
<dbReference type="CDD" id="cd08071">
    <property type="entry name" value="MPN_DUF2466"/>
    <property type="match status" value="1"/>
</dbReference>
<evidence type="ECO:0000256" key="3">
    <source>
        <dbReference type="ARBA" id="ARBA00022723"/>
    </source>
</evidence>
<dbReference type="eggNOG" id="COG2003">
    <property type="taxonomic scope" value="Bacteria"/>
</dbReference>
<dbReference type="RefSeq" id="WP_012159177.1">
    <property type="nucleotide sequence ID" value="NC_009922.1"/>
</dbReference>
<dbReference type="Pfam" id="PF04002">
    <property type="entry name" value="RadC"/>
    <property type="match status" value="1"/>
</dbReference>
<gene>
    <name evidence="8" type="ordered locus">Clos_1320</name>
</gene>
<dbReference type="PROSITE" id="PS50249">
    <property type="entry name" value="MPN"/>
    <property type="match status" value="1"/>
</dbReference>
<keyword evidence="9" id="KW-1185">Reference proteome</keyword>
<keyword evidence="5" id="KW-0862">Zinc</keyword>
<sequence>MEFTEIPVVRLKIIKEYDLKISDRNVYSADEAGPIFEDFIGGATLERLALLCIDSSNYAINVAILNIGNNKNVEVVPSEIFKIALLSNATSIIICHNHPSGLLEPSQYDIEVTKKIGRIGYLLGIKLIDSMIMGYNGEYFSMRNELKKAGEKNDSY</sequence>
<comment type="similarity">
    <text evidence="1">Belongs to the UPF0758 family.</text>
</comment>
<dbReference type="InterPro" id="IPR001405">
    <property type="entry name" value="UPF0758"/>
</dbReference>
<evidence type="ECO:0000256" key="5">
    <source>
        <dbReference type="ARBA" id="ARBA00022833"/>
    </source>
</evidence>
<dbReference type="PROSITE" id="PS01302">
    <property type="entry name" value="UPF0758"/>
    <property type="match status" value="1"/>
</dbReference>
<dbReference type="GO" id="GO:0046872">
    <property type="term" value="F:metal ion binding"/>
    <property type="evidence" value="ECO:0007669"/>
    <property type="project" value="UniProtKB-KW"/>
</dbReference>
<evidence type="ECO:0000313" key="9">
    <source>
        <dbReference type="Proteomes" id="UP000000269"/>
    </source>
</evidence>
<keyword evidence="3" id="KW-0479">Metal-binding</keyword>
<dbReference type="EMBL" id="CP000853">
    <property type="protein sequence ID" value="ABW18865.1"/>
    <property type="molecule type" value="Genomic_DNA"/>
</dbReference>
<dbReference type="STRING" id="350688.Clos_1320"/>
<dbReference type="InterPro" id="IPR025657">
    <property type="entry name" value="RadC_JAB"/>
</dbReference>
<dbReference type="InterPro" id="IPR037518">
    <property type="entry name" value="MPN"/>
</dbReference>
<accession>A8MGD7</accession>
<evidence type="ECO:0000256" key="1">
    <source>
        <dbReference type="ARBA" id="ARBA00010243"/>
    </source>
</evidence>
<dbReference type="GO" id="GO:0008237">
    <property type="term" value="F:metallopeptidase activity"/>
    <property type="evidence" value="ECO:0007669"/>
    <property type="project" value="UniProtKB-KW"/>
</dbReference>
<keyword evidence="6" id="KW-0482">Metalloprotease</keyword>
<dbReference type="KEGG" id="aoe:Clos_1320"/>
<evidence type="ECO:0000313" key="8">
    <source>
        <dbReference type="EMBL" id="ABW18865.1"/>
    </source>
</evidence>
<dbReference type="SUPFAM" id="SSF102712">
    <property type="entry name" value="JAB1/MPN domain"/>
    <property type="match status" value="1"/>
</dbReference>
<evidence type="ECO:0000256" key="4">
    <source>
        <dbReference type="ARBA" id="ARBA00022801"/>
    </source>
</evidence>
<dbReference type="PANTHER" id="PTHR30471">
    <property type="entry name" value="DNA REPAIR PROTEIN RADC"/>
    <property type="match status" value="1"/>
</dbReference>
<evidence type="ECO:0000259" key="7">
    <source>
        <dbReference type="PROSITE" id="PS50249"/>
    </source>
</evidence>
<dbReference type="AlphaFoldDB" id="A8MGD7"/>
<reference evidence="9" key="1">
    <citation type="submission" date="2007-10" db="EMBL/GenBank/DDBJ databases">
        <title>Complete genome of Alkaliphilus oremlandii OhILAs.</title>
        <authorList>
            <person name="Copeland A."/>
            <person name="Lucas S."/>
            <person name="Lapidus A."/>
            <person name="Barry K."/>
            <person name="Detter J.C."/>
            <person name="Glavina del Rio T."/>
            <person name="Hammon N."/>
            <person name="Israni S."/>
            <person name="Dalin E."/>
            <person name="Tice H."/>
            <person name="Pitluck S."/>
            <person name="Chain P."/>
            <person name="Malfatti S."/>
            <person name="Shin M."/>
            <person name="Vergez L."/>
            <person name="Schmutz J."/>
            <person name="Larimer F."/>
            <person name="Land M."/>
            <person name="Hauser L."/>
            <person name="Kyrpides N."/>
            <person name="Mikhailova N."/>
            <person name="Stolz J.F."/>
            <person name="Dawson A."/>
            <person name="Fisher E."/>
            <person name="Crable B."/>
            <person name="Perera E."/>
            <person name="Lisak J."/>
            <person name="Ranganathan M."/>
            <person name="Basu P."/>
            <person name="Richardson P."/>
        </authorList>
    </citation>
    <scope>NUCLEOTIDE SEQUENCE [LARGE SCALE GENOMIC DNA]</scope>
    <source>
        <strain evidence="9">OhILAs</strain>
    </source>
</reference>
<dbReference type="PANTHER" id="PTHR30471:SF3">
    <property type="entry name" value="UPF0758 PROTEIN YEES-RELATED"/>
    <property type="match status" value="1"/>
</dbReference>
<name>A8MGD7_ALKOO</name>
<feature type="domain" description="MPN" evidence="7">
    <location>
        <begin position="19"/>
        <end position="148"/>
    </location>
</feature>
<keyword evidence="4" id="KW-0378">Hydrolase</keyword>
<protein>
    <submittedName>
        <fullName evidence="8">DNA repair protein RadC</fullName>
    </submittedName>
</protein>
<dbReference type="Proteomes" id="UP000000269">
    <property type="component" value="Chromosome"/>
</dbReference>
<organism evidence="8 9">
    <name type="scientific">Alkaliphilus oremlandii (strain OhILAs)</name>
    <name type="common">Clostridium oremlandii (strain OhILAs)</name>
    <dbReference type="NCBI Taxonomy" id="350688"/>
    <lineage>
        <taxon>Bacteria</taxon>
        <taxon>Bacillati</taxon>
        <taxon>Bacillota</taxon>
        <taxon>Clostridia</taxon>
        <taxon>Peptostreptococcales</taxon>
        <taxon>Natronincolaceae</taxon>
        <taxon>Alkaliphilus</taxon>
    </lineage>
</organism>
<dbReference type="InterPro" id="IPR020891">
    <property type="entry name" value="UPF0758_CS"/>
</dbReference>
<dbReference type="OrthoDB" id="9804482at2"/>
<evidence type="ECO:0000256" key="6">
    <source>
        <dbReference type="ARBA" id="ARBA00023049"/>
    </source>
</evidence>